<feature type="chain" id="PRO_5031390470" evidence="2">
    <location>
        <begin position="44"/>
        <end position="3415"/>
    </location>
</feature>
<organism evidence="4 5">
    <name type="scientific">Pseudoteredinibacter isoporae</name>
    <dbReference type="NCBI Taxonomy" id="570281"/>
    <lineage>
        <taxon>Bacteria</taxon>
        <taxon>Pseudomonadati</taxon>
        <taxon>Pseudomonadota</taxon>
        <taxon>Gammaproteobacteria</taxon>
        <taxon>Cellvibrionales</taxon>
        <taxon>Cellvibrionaceae</taxon>
        <taxon>Pseudoteredinibacter</taxon>
    </lineage>
</organism>
<dbReference type="InterPro" id="IPR012334">
    <property type="entry name" value="Pectin_lyas_fold"/>
</dbReference>
<dbReference type="RefSeq" id="WP_167202755.1">
    <property type="nucleotide sequence ID" value="NZ_JAAONY010000002.1"/>
</dbReference>
<feature type="signal peptide" evidence="2">
    <location>
        <begin position="1"/>
        <end position="43"/>
    </location>
</feature>
<evidence type="ECO:0000313" key="4">
    <source>
        <dbReference type="EMBL" id="MBB6521542.1"/>
    </source>
</evidence>
<dbReference type="Proteomes" id="UP000528457">
    <property type="component" value="Unassembled WGS sequence"/>
</dbReference>
<dbReference type="SMART" id="SM00912">
    <property type="entry name" value="Haemagg_act"/>
    <property type="match status" value="1"/>
</dbReference>
<dbReference type="Gene3D" id="2.160.20.10">
    <property type="entry name" value="Single-stranded right-handed beta-helix, Pectin lyase-like"/>
    <property type="match status" value="1"/>
</dbReference>
<evidence type="ECO:0000256" key="2">
    <source>
        <dbReference type="SAM" id="SignalP"/>
    </source>
</evidence>
<name>A0A7X0JSX1_9GAMM</name>
<reference evidence="4 5" key="1">
    <citation type="submission" date="2020-08" db="EMBL/GenBank/DDBJ databases">
        <title>Genomic Encyclopedia of Type Strains, Phase IV (KMG-IV): sequencing the most valuable type-strain genomes for metagenomic binning, comparative biology and taxonomic classification.</title>
        <authorList>
            <person name="Goeker M."/>
        </authorList>
    </citation>
    <scope>NUCLEOTIDE SEQUENCE [LARGE SCALE GENOMIC DNA]</scope>
    <source>
        <strain evidence="4 5">DSM 22368</strain>
    </source>
</reference>
<dbReference type="NCBIfam" id="TIGR01901">
    <property type="entry name" value="adhes_NPXG"/>
    <property type="match status" value="1"/>
</dbReference>
<dbReference type="PANTHER" id="PTHR12338">
    <property type="entry name" value="AUTOTRANSPORTER"/>
    <property type="match status" value="1"/>
</dbReference>
<feature type="compositionally biased region" description="Polar residues" evidence="1">
    <location>
        <begin position="3394"/>
        <end position="3403"/>
    </location>
</feature>
<gene>
    <name evidence="4" type="ORF">HNR48_001827</name>
</gene>
<feature type="region of interest" description="Disordered" evidence="1">
    <location>
        <begin position="3390"/>
        <end position="3415"/>
    </location>
</feature>
<dbReference type="SUPFAM" id="SSF51126">
    <property type="entry name" value="Pectin lyase-like"/>
    <property type="match status" value="1"/>
</dbReference>
<evidence type="ECO:0000313" key="5">
    <source>
        <dbReference type="Proteomes" id="UP000528457"/>
    </source>
</evidence>
<keyword evidence="5" id="KW-1185">Reference proteome</keyword>
<keyword evidence="2" id="KW-0732">Signal</keyword>
<dbReference type="PRINTS" id="PR00313">
    <property type="entry name" value="CABNDNGRPT"/>
</dbReference>
<comment type="caution">
    <text evidence="4">The sequence shown here is derived from an EMBL/GenBank/DDBJ whole genome shotgun (WGS) entry which is preliminary data.</text>
</comment>
<proteinExistence type="predicted"/>
<evidence type="ECO:0000259" key="3">
    <source>
        <dbReference type="SMART" id="SM00912"/>
    </source>
</evidence>
<dbReference type="EMBL" id="JACHHT010000002">
    <property type="protein sequence ID" value="MBB6521542.1"/>
    <property type="molecule type" value="Genomic_DNA"/>
</dbReference>
<dbReference type="InterPro" id="IPR050909">
    <property type="entry name" value="Bact_Autotransporter_VF"/>
</dbReference>
<evidence type="ECO:0000256" key="1">
    <source>
        <dbReference type="SAM" id="MobiDB-lite"/>
    </source>
</evidence>
<protein>
    <submittedName>
        <fullName evidence="4">Filamentous hemagglutinin family protein</fullName>
    </submittedName>
</protein>
<dbReference type="InParanoid" id="A0A7X0JSX1"/>
<feature type="domain" description="Filamentous haemagglutinin FhaB/tRNA nuclease CdiA-like TPS" evidence="3">
    <location>
        <begin position="41"/>
        <end position="153"/>
    </location>
</feature>
<dbReference type="InterPro" id="IPR011050">
    <property type="entry name" value="Pectin_lyase_fold/virulence"/>
</dbReference>
<dbReference type="InterPro" id="IPR008638">
    <property type="entry name" value="FhaB/CdiA-like_TPS"/>
</dbReference>
<accession>A0A7X0JSX1</accession>
<dbReference type="PANTHER" id="PTHR12338:SF5">
    <property type="entry name" value="ANTIGEN 43-RELATED"/>
    <property type="match status" value="1"/>
</dbReference>
<sequence length="3415" mass="346764">MNHTRKCFSRVAATTKGPRRTLALAVGLAQFFMLSSTPLQVMAAPTGGRVVQGEGFITQGQNVTNVHQNTDLMTVQWDSFDLNQQEIVNFLQPGSHAWVLNHILQNGPSHIDGRINANGNVLLINPRGMIFGDNALINAGSFTASSLWLDKDDFLNGDFYFKDIDSSHGRIVNHGVIAAATGGFINLIGESVSNEGLLSANMGYVSVAAGSEVFLSFDDNNFLGVKVQKAVVNNDPGLQAAIENKGKIEAGTGKVMMNAQSARDLFSQAVNHSGVIEASGFGGAAVDIQANGAVNIEGDINASAGEQGGRINIDADAIELAGKLSANGDRGGQVHLKAEHIGLAATASIDVSGRFGGGQALIGGAYQGGDPNFRNAQTLYMAEGATIYANAIDNGNGGEVILWSDVHTHFYGNVFARGGRLAGNGGFVETSGKKYISLGGFVNTLAPNGDAGTWLVDPDDMTIDDSGSGPNNLTVAQLLTNLQGGNFQISTSGAGSDAGNISILSAIDFSGEAATAGNSLTLLADNNIVIDASVNLLGDLILDAQSAIQINQNITTAGNLSLTMASYALDPAAVLSVTSGLAFNYRSGDQSLDLSTLATELTNVTAGTYTFDLGSGGTDVLSGTTGDDSFTINGANSVQASVGGKSVRFDGLDQLDGGTGNDTINLASSGATINAAGYTSQGIAVSNVLETTATGVLTATANAEVFQVNSDGSIGLNSTKFFGVATLNGGEAVDNSDQDRIVGDINSFQITGNESTVTTTSATSFTTNNVELLESNNNTADLTGENAVNDQFVVQGDRQISAQGMSFSGLDQLAGQAEDTLGAGGFGASLTASGFTTQNVEVNGVASVENTGALTATATPEVFQINNSDGSILVNSISFAGVTTLDGGEAVDNSDQDRIVGDINSFQITGNESTVVTTSATSFTTNNVELLESGNNTADLTGENAVNDQFVVQGDRQISAQGMSFSGLDQLTGQAEDTLGAGGFGASLTASGFTSQNVAVNGVASVENTGALTATATPEVFQINNDGSISVSSISFAGVTTLDGGEAVDNSDQDRIVGDINSFQITGNESTVVTTSTTSFTTNNVELLESSNNTADLTGENAVNDQLVVQGDRQISAQGMSFSGLDQLSAQAEDTFSAGNLGVTLQPTGFMSQNVVVSGVTSISSTGALIGQSTAENFTSNSAGNVAVSGLNFSGVSSVAGAGGGDSVSLNNASANLNATGFNSNSIDFSGIARALDTGELTATTDPEVFQINPDGSITVSGISFSGVTILDGGEAGDDSDEDRIVGNVNSFQISGNESAVVTTGASSFTANNVELLESSNNAADLLGQSGVNDQFVVQGDRQISAQGMSFSGLDQLSAQAEDTFSAGNLGVTLQPTGFMSQNVVVSGVTSVSSTGALVGQSTAESFTSNSAGNVAVSGLNFSGVSSVAGAGGGDSVSLNNANANLNATGFNSNSIDFSGIARALDTGELTATTDPEVFQINPDGSITVSGISFSGVTILDGGEAGDDSDEDRIVGGVNSFQISGNESAVVTTGASSFTANNVELLESSNNAADLLGQSGVNDQFVVQGDRQISAQSMRFSGLDQLTVQAEDTINAGNFGVTLSPGGFTSQNVAVSGASTVSNTGALTGSASNESFNATSANSVSTVGIDFSNVTSVTGGDGSDSVDISNADAVITATGFDSRGISFSDVDAVNNTDVLTGSMSNETFRATADNEITIDIASSDVRFVGVNSVSGGGGNDSVDLNNNNASLISGGFNGRSINFSDIDSVQNVPMLTGTSSDEDFDLSTENTVTVSSTTFSGVNAVVGGSGNDTVNGSNGNESFDATGSERVVVSGIDFTDIEAVTGGGGNDSVNLNNNNASLISGGFNGRSINFSDVDSVQNVPMLTGTSSDDDFDLSTANTVTVSSTTFSGVNTVIGGDGNDTVNGSNGNESFDAADSERVVVSGIDFTDIEAVTGGGGNDSVNLNNNNASLISGGFNGRSINFSDVDSVQNVPMLTGTSSDDDFGLSTANTVTVSSTTFSGVNTVVGGDGNDTVNGSNADESFDATGSERVVVSGIDFTDIEAVTGGGGNDTVNLNNNNASLISGGFSGRSINFSDIDAVQNVPMLTGTSSDDDFDLSTANTVTVSSTTFSGVNTVIGGDGNDTVNGSNGNESFDAADSERVVVSGIDFTDIEAVTGGGGNDSVNLNNNNASLISGGFNGRSINFSDVDSVQNVPMLTGTSSDDDFGLSTANTVTVSSTTFSGVNTVVGGDGNDTVNGSNADESFDATGSERVVVSGIDFTDIEAVTGGGGNDTVNLNNNNASLISGGFSGRSINFSDIDSVQNVPMLTGTSSDDDFDLSTANTVTVSSTTFAGINTVAGGDGNDTVNGSNADESFDATGSERVVVSGIDFTDIEAVSGGGGNDSVNLNNAGATLDSGAGFNNQAINFTGIQVALNTGLLTGTANDDEYELLNTAPANEAIRAQWMTGGTTTQVTFNNVSELIAGAGTDLVVATDDEDKFNLVASGPGYADNQLLYEHGNGGGTVLLRDIERVDGRGDIDTLGVFSTGIEINNGNNIVKGMELLNFEAFSDTGRLALVGSSASDFFFIEGTGRVRSGNTGIIFTGVDSLVGDSSLANTVNLGGGGASLAGSQFLSQGITVSQINTIENTGAITGSSEAYSLLGSQQVSVGNFNFSGVTSVNGGSSADLGNFAANLQNGSVVAGAVSFSGISVFSNISDLQGVADFTITDQQAINASGFQFSGLTQVQAQTGSLSGRGAQLLANGQLNSSGIVFRGLQSVRDTGNLVGSDADENFSLLPENTLSLSGINFTGVTGLDGAGGNDSINLNRLGVDLIEGGFTVGDFQILNIEQISETGELRGSSANESFAIQSDGRVSVSGFSFSDIDLISGGGGQDSLDLRQGGLSLLDGLDLLSAGIRINGVEDFFNIAALELTDQDDTLSAIDNDGFSLASYRFFGVQSIDGKAGNDQLLLGNRGLQLEDGFAVFNGININNVERYAQVGSLLLNDLDNQIAVNSIQGFTVDGVELNDVSFIDASNGNDRLDAGGAESLLLDNGNLQVSGAELRSVELIDNSASLTGSALAEEFTLSDPGVVEVGSYRFTGLSSLNGGAGQDRLILVNRNSVSLDFTDSSNGSVNYDGQSALANFSDIDLIRLPNSGQLTLNGSATLQVQDFNLSGSLTLNNQIVVNANGQSSIDGDLNVNDSSQFNTANNLQASGSLNTSGNSQVGVGGSVILGNGLNAGNSSVINVGADLSTQNEVIVQDDARLVLGGDLATDNNLNLNDNAQLQVTGRIDVNGDLSALGQSNINTESEINIVGQVNTSPTATINADSINLNVPEERVVTVQPEINISAAVFSEIKVFINSNSSVRNASETSGLYSDDDLVDALIESADETASTNTGVSTDKGAAGSPGQE</sequence>